<dbReference type="InterPro" id="IPR002848">
    <property type="entry name" value="Translin_fam"/>
</dbReference>
<dbReference type="OrthoDB" id="31005at2759"/>
<dbReference type="GO" id="GO:0005634">
    <property type="term" value="C:nucleus"/>
    <property type="evidence" value="ECO:0007669"/>
    <property type="project" value="UniProtKB-SubCell"/>
</dbReference>
<evidence type="ECO:0000256" key="1">
    <source>
        <dbReference type="ARBA" id="ARBA00004123"/>
    </source>
</evidence>
<keyword evidence="5" id="KW-0539">Nucleus</keyword>
<dbReference type="RefSeq" id="XP_004991734.1">
    <property type="nucleotide sequence ID" value="XM_004991677.1"/>
</dbReference>
<keyword evidence="8" id="KW-1185">Reference proteome</keyword>
<dbReference type="EMBL" id="GL832973">
    <property type="protein sequence ID" value="EGD75813.1"/>
    <property type="molecule type" value="Genomic_DNA"/>
</dbReference>
<dbReference type="InParanoid" id="F2UGR3"/>
<dbReference type="FunCoup" id="F2UGR3">
    <property type="interactions" value="1847"/>
</dbReference>
<protein>
    <submittedName>
        <fullName evidence="7">Translin associated factor X</fullName>
    </submittedName>
</protein>
<dbReference type="eggNOG" id="KOG3066">
    <property type="taxonomic scope" value="Eukaryota"/>
</dbReference>
<keyword evidence="4" id="KW-0963">Cytoplasm</keyword>
<accession>F2UGR3</accession>
<proteinExistence type="inferred from homology"/>
<name>F2UGR3_SALR5</name>
<comment type="subcellular location">
    <subcellularLocation>
        <location evidence="2">Cytoplasm</location>
    </subcellularLocation>
    <subcellularLocation>
        <location evidence="1">Nucleus</location>
    </subcellularLocation>
</comment>
<evidence type="ECO:0000313" key="7">
    <source>
        <dbReference type="EMBL" id="EGD75813.1"/>
    </source>
</evidence>
<dbReference type="GO" id="GO:0043565">
    <property type="term" value="F:sequence-specific DNA binding"/>
    <property type="evidence" value="ECO:0007669"/>
    <property type="project" value="InterPro"/>
</dbReference>
<dbReference type="InterPro" id="IPR036081">
    <property type="entry name" value="Translin_sf"/>
</dbReference>
<feature type="compositionally biased region" description="Basic residues" evidence="6">
    <location>
        <begin position="44"/>
        <end position="62"/>
    </location>
</feature>
<dbReference type="Gene3D" id="1.20.58.190">
    <property type="entry name" value="Translin, domain 1"/>
    <property type="match status" value="1"/>
</dbReference>
<feature type="compositionally biased region" description="Basic and acidic residues" evidence="6">
    <location>
        <begin position="28"/>
        <end position="38"/>
    </location>
</feature>
<dbReference type="InterPro" id="IPR016068">
    <property type="entry name" value="Translin_N"/>
</dbReference>
<dbReference type="OMA" id="DTCMETC"/>
<dbReference type="InterPro" id="IPR016069">
    <property type="entry name" value="Translin_C"/>
</dbReference>
<dbReference type="Pfam" id="PF01997">
    <property type="entry name" value="Translin"/>
    <property type="match status" value="1"/>
</dbReference>
<evidence type="ECO:0000256" key="2">
    <source>
        <dbReference type="ARBA" id="ARBA00004496"/>
    </source>
</evidence>
<evidence type="ECO:0000256" key="4">
    <source>
        <dbReference type="ARBA" id="ARBA00022490"/>
    </source>
</evidence>
<evidence type="ECO:0000313" key="8">
    <source>
        <dbReference type="Proteomes" id="UP000007799"/>
    </source>
</evidence>
<comment type="similarity">
    <text evidence="3">Belongs to the translin family.</text>
</comment>
<dbReference type="SUPFAM" id="SSF74784">
    <property type="entry name" value="Translin"/>
    <property type="match status" value="1"/>
</dbReference>
<gene>
    <name evidence="7" type="ORF">PTSG_07931</name>
</gene>
<organism evidence="8">
    <name type="scientific">Salpingoeca rosetta (strain ATCC 50818 / BSB-021)</name>
    <dbReference type="NCBI Taxonomy" id="946362"/>
    <lineage>
        <taxon>Eukaryota</taxon>
        <taxon>Choanoflagellata</taxon>
        <taxon>Craspedida</taxon>
        <taxon>Salpingoecidae</taxon>
        <taxon>Salpingoeca</taxon>
    </lineage>
</organism>
<dbReference type="PANTHER" id="PTHR10741">
    <property type="entry name" value="TRANSLIN AND TRANSLIN ASSOCIATED PROTEIN X"/>
    <property type="match status" value="1"/>
</dbReference>
<sequence length="278" mass="31378">MDTSRDNEEQRNSTAAATATEAQATEQQKPEAKQEHKRYSGGAGKRRPHSHHEQRHGAHGKRAKADLDPNNPMLPHFVEYAKILTDRQDQRERLVKLSRDVTIASKRVIFLLQRYNGTNAETLIAQANEKLASIHATIRAIAKELDGTDPAMHHRAYSPGMQEYIEAITFMAYIKDGSLPSPEDIAALIFDGAGDDDPRMAIVSTDYILGIADLTGELMRLCINNATDNTIPFQICERMRDIYEGFLSISPKMRMKDFEKKMEVMGNSLRKVEKRTHT</sequence>
<dbReference type="Gene3D" id="1.20.58.200">
    <property type="entry name" value="Translin, domain 2"/>
    <property type="match status" value="1"/>
</dbReference>
<dbReference type="KEGG" id="sre:PTSG_07931"/>
<reference evidence="7" key="1">
    <citation type="submission" date="2009-08" db="EMBL/GenBank/DDBJ databases">
        <title>Annotation of Salpingoeca rosetta.</title>
        <authorList>
            <consortium name="The Broad Institute Genome Sequencing Platform"/>
            <person name="Russ C."/>
            <person name="Cuomo C."/>
            <person name="Burger G."/>
            <person name="Gray M.W."/>
            <person name="Holland P.W.H."/>
            <person name="King N."/>
            <person name="Lang F.B.F."/>
            <person name="Roger A.J."/>
            <person name="Ruiz-Trillo I."/>
            <person name="Young S.K."/>
            <person name="Zeng Q."/>
            <person name="Gargeya S."/>
            <person name="Alvarado L."/>
            <person name="Berlin A."/>
            <person name="Chapman S.B."/>
            <person name="Chen Z."/>
            <person name="Freedman E."/>
            <person name="Gellesch M."/>
            <person name="Goldberg J."/>
            <person name="Griggs A."/>
            <person name="Gujja S."/>
            <person name="Heilman E."/>
            <person name="Heiman D."/>
            <person name="Howarth C."/>
            <person name="Mehta T."/>
            <person name="Neiman D."/>
            <person name="Pearson M."/>
            <person name="Roberts A."/>
            <person name="Saif S."/>
            <person name="Shea T."/>
            <person name="Shenoy N."/>
            <person name="Sisk P."/>
            <person name="Stolte C."/>
            <person name="Sykes S."/>
            <person name="White J."/>
            <person name="Yandava C."/>
            <person name="Haas B."/>
            <person name="Nusbaum C."/>
            <person name="Birren B."/>
        </authorList>
    </citation>
    <scope>NUCLEOTIDE SEQUENCE [LARGE SCALE GENOMIC DNA]</scope>
    <source>
        <strain evidence="7">ATCC 50818</strain>
    </source>
</reference>
<dbReference type="CDD" id="cd14820">
    <property type="entry name" value="TRAX"/>
    <property type="match status" value="1"/>
</dbReference>
<dbReference type="AlphaFoldDB" id="F2UGR3"/>
<feature type="region of interest" description="Disordered" evidence="6">
    <location>
        <begin position="1"/>
        <end position="70"/>
    </location>
</feature>
<dbReference type="Proteomes" id="UP000007799">
    <property type="component" value="Unassembled WGS sequence"/>
</dbReference>
<feature type="compositionally biased region" description="Low complexity" evidence="6">
    <location>
        <begin position="14"/>
        <end position="27"/>
    </location>
</feature>
<evidence type="ECO:0000256" key="5">
    <source>
        <dbReference type="ARBA" id="ARBA00023242"/>
    </source>
</evidence>
<dbReference type="GeneID" id="16072294"/>
<evidence type="ECO:0000256" key="6">
    <source>
        <dbReference type="SAM" id="MobiDB-lite"/>
    </source>
</evidence>
<evidence type="ECO:0000256" key="3">
    <source>
        <dbReference type="ARBA" id="ARBA00005902"/>
    </source>
</evidence>
<dbReference type="GO" id="GO:0005737">
    <property type="term" value="C:cytoplasm"/>
    <property type="evidence" value="ECO:0007669"/>
    <property type="project" value="UniProtKB-SubCell"/>
</dbReference>
<dbReference type="STRING" id="946362.F2UGR3"/>
<feature type="compositionally biased region" description="Basic and acidic residues" evidence="6">
    <location>
        <begin position="1"/>
        <end position="11"/>
    </location>
</feature>